<dbReference type="AlphaFoldDB" id="A0A346A2A8"/>
<protein>
    <recommendedName>
        <fullName evidence="3">Toxin</fullName>
    </recommendedName>
</protein>
<dbReference type="KEGG" id="ptaw:DW352_23960"/>
<dbReference type="PIRSF" id="PIRSF029218">
    <property type="entry name" value="ParE"/>
    <property type="match status" value="1"/>
</dbReference>
<evidence type="ECO:0000313" key="4">
    <source>
        <dbReference type="EMBL" id="AXK83305.1"/>
    </source>
</evidence>
<dbReference type="Pfam" id="PF05016">
    <property type="entry name" value="ParE_toxin"/>
    <property type="match status" value="1"/>
</dbReference>
<evidence type="ECO:0000313" key="5">
    <source>
        <dbReference type="Proteomes" id="UP000254889"/>
    </source>
</evidence>
<keyword evidence="5" id="KW-1185">Reference proteome</keyword>
<sequence>MSARSPRIHAQSSAVARFELSEAADRDLTDIYRYSYRQFGADRADTYLFGLEECFSRLAQFPELGRPIEHLRPGYFRFEHARHTVFYVRSGAGIRVVRVLHERMDPERHL</sequence>
<dbReference type="PANTHER" id="PTHR33755:SF9">
    <property type="entry name" value="TOXIN PARE1"/>
    <property type="match status" value="1"/>
</dbReference>
<keyword evidence="2" id="KW-1277">Toxin-antitoxin system</keyword>
<evidence type="ECO:0000256" key="3">
    <source>
        <dbReference type="PIRNR" id="PIRNR029218"/>
    </source>
</evidence>
<gene>
    <name evidence="4" type="ORF">DW352_23960</name>
</gene>
<dbReference type="InterPro" id="IPR035093">
    <property type="entry name" value="RelE/ParE_toxin_dom_sf"/>
</dbReference>
<dbReference type="Gene3D" id="3.30.2310.20">
    <property type="entry name" value="RelE-like"/>
    <property type="match status" value="1"/>
</dbReference>
<reference evidence="4 5" key="1">
    <citation type="submission" date="2018-07" db="EMBL/GenBank/DDBJ databases">
        <authorList>
            <person name="Quirk P.G."/>
            <person name="Krulwich T.A."/>
        </authorList>
    </citation>
    <scope>NUCLEOTIDE SEQUENCE [LARGE SCALE GENOMIC DNA]</scope>
    <source>
        <strain evidence="4 5">CC-BB4</strain>
    </source>
</reference>
<dbReference type="InterPro" id="IPR007712">
    <property type="entry name" value="RelE/ParE_toxin"/>
</dbReference>
<comment type="similarity">
    <text evidence="1 3">Belongs to the RelE toxin family.</text>
</comment>
<dbReference type="EMBL" id="CP031417">
    <property type="protein sequence ID" value="AXK83305.1"/>
    <property type="molecule type" value="Genomic_DNA"/>
</dbReference>
<name>A0A346A2A8_9HYPH</name>
<proteinExistence type="inferred from homology"/>
<dbReference type="Proteomes" id="UP000254889">
    <property type="component" value="Chromosome"/>
</dbReference>
<dbReference type="PANTHER" id="PTHR33755">
    <property type="entry name" value="TOXIN PARE1-RELATED"/>
    <property type="match status" value="1"/>
</dbReference>
<evidence type="ECO:0000256" key="1">
    <source>
        <dbReference type="ARBA" id="ARBA00006226"/>
    </source>
</evidence>
<dbReference type="InterPro" id="IPR051803">
    <property type="entry name" value="TA_system_RelE-like_toxin"/>
</dbReference>
<evidence type="ECO:0000256" key="2">
    <source>
        <dbReference type="ARBA" id="ARBA00022649"/>
    </source>
</evidence>
<dbReference type="OrthoDB" id="7173315at2"/>
<dbReference type="InterPro" id="IPR028344">
    <property type="entry name" value="ParE1/4"/>
</dbReference>
<accession>A0A346A2A8</accession>
<organism evidence="4 5">
    <name type="scientific">Pseudolabrys taiwanensis</name>
    <dbReference type="NCBI Taxonomy" id="331696"/>
    <lineage>
        <taxon>Bacteria</taxon>
        <taxon>Pseudomonadati</taxon>
        <taxon>Pseudomonadota</taxon>
        <taxon>Alphaproteobacteria</taxon>
        <taxon>Hyphomicrobiales</taxon>
        <taxon>Xanthobacteraceae</taxon>
        <taxon>Pseudolabrys</taxon>
    </lineage>
</organism>